<organism evidence="1 2">
    <name type="scientific">Pseudogymnoascus destructans (strain ATCC MYA-4855 / 20631-21)</name>
    <name type="common">Bat white-nose syndrome fungus</name>
    <name type="synonym">Geomyces destructans</name>
    <dbReference type="NCBI Taxonomy" id="658429"/>
    <lineage>
        <taxon>Eukaryota</taxon>
        <taxon>Fungi</taxon>
        <taxon>Dikarya</taxon>
        <taxon>Ascomycota</taxon>
        <taxon>Pezizomycotina</taxon>
        <taxon>Leotiomycetes</taxon>
        <taxon>Thelebolales</taxon>
        <taxon>Thelebolaceae</taxon>
        <taxon>Pseudogymnoascus</taxon>
    </lineage>
</organism>
<name>L8FRK1_PSED2</name>
<dbReference type="InParanoid" id="L8FRK1"/>
<sequence>MTETDLKVDNAKRADAAAVSYAVRTLRKTEAFKNITKEAQEQRIEAKKAKVNLKRTRNGTHATVIQQQLGIGEGAWETEGEDDEAIQEAMWREDEKANGVNDIEMEKVQQKIEAQADGTAQRVDQLGFSIWRRKWRTAYRSTLQLMKQIGCDPDFLKKLPPAIDPSTSTYYNTLPPHLFFTKTEIAVWRNFTTWNLDGDTANLPGPRDWYPDGYNASQHGFDLDTDAQGAYRAWQMLGEKVEPADFKWILPSDKKLTLLPPTKESEELLAKFYNM</sequence>
<evidence type="ECO:0000313" key="1">
    <source>
        <dbReference type="EMBL" id="ELR03179.1"/>
    </source>
</evidence>
<protein>
    <submittedName>
        <fullName evidence="1">Uncharacterized protein</fullName>
    </submittedName>
</protein>
<dbReference type="HOGENOM" id="CLU_083089_0_0_1"/>
<keyword evidence="2" id="KW-1185">Reference proteome</keyword>
<evidence type="ECO:0000313" key="2">
    <source>
        <dbReference type="Proteomes" id="UP000011064"/>
    </source>
</evidence>
<accession>L8FRK1</accession>
<proteinExistence type="predicted"/>
<reference evidence="2" key="1">
    <citation type="submission" date="2010-09" db="EMBL/GenBank/DDBJ databases">
        <title>The genome sequence of Geomyces destructans 20631-21.</title>
        <authorList>
            <consortium name="The Broad Institute Genome Sequencing Platform"/>
            <person name="Cuomo C.A."/>
            <person name="Blehert D.S."/>
            <person name="Lorch J.M."/>
            <person name="Young S.K."/>
            <person name="Zeng Q."/>
            <person name="Gargeya S."/>
            <person name="Fitzgerald M."/>
            <person name="Haas B."/>
            <person name="Abouelleil A."/>
            <person name="Alvarado L."/>
            <person name="Arachchi H.M."/>
            <person name="Berlin A."/>
            <person name="Brown A."/>
            <person name="Chapman S.B."/>
            <person name="Chen Z."/>
            <person name="Dunbar C."/>
            <person name="Freedman E."/>
            <person name="Gearin G."/>
            <person name="Gellesch M."/>
            <person name="Goldberg J."/>
            <person name="Griggs A."/>
            <person name="Gujja S."/>
            <person name="Heiman D."/>
            <person name="Howarth C."/>
            <person name="Larson L."/>
            <person name="Lui A."/>
            <person name="MacDonald P.J.P."/>
            <person name="Montmayeur A."/>
            <person name="Murphy C."/>
            <person name="Neiman D."/>
            <person name="Pearson M."/>
            <person name="Priest M."/>
            <person name="Roberts A."/>
            <person name="Saif S."/>
            <person name="Shea T."/>
            <person name="Shenoy N."/>
            <person name="Sisk P."/>
            <person name="Stolte C."/>
            <person name="Sykes S."/>
            <person name="Wortman J."/>
            <person name="Nusbaum C."/>
            <person name="Birren B."/>
        </authorList>
    </citation>
    <scope>NUCLEOTIDE SEQUENCE [LARGE SCALE GENOMIC DNA]</scope>
    <source>
        <strain evidence="2">ATCC MYA-4855 / 20631-21</strain>
    </source>
</reference>
<dbReference type="AlphaFoldDB" id="L8FRK1"/>
<dbReference type="VEuPathDB" id="FungiDB:GMDG_06005"/>
<gene>
    <name evidence="1" type="ORF">GMDG_06005</name>
</gene>
<dbReference type="Proteomes" id="UP000011064">
    <property type="component" value="Unassembled WGS sequence"/>
</dbReference>
<dbReference type="EMBL" id="GL573307">
    <property type="protein sequence ID" value="ELR03179.1"/>
    <property type="molecule type" value="Genomic_DNA"/>
</dbReference>